<dbReference type="AlphaFoldDB" id="A0A6H5IZ41"/>
<gene>
    <name evidence="2" type="ORF">TBRA_LOCUS14184</name>
</gene>
<evidence type="ECO:0000256" key="1">
    <source>
        <dbReference type="SAM" id="MobiDB-lite"/>
    </source>
</evidence>
<organism evidence="2 3">
    <name type="scientific">Trichogramma brassicae</name>
    <dbReference type="NCBI Taxonomy" id="86971"/>
    <lineage>
        <taxon>Eukaryota</taxon>
        <taxon>Metazoa</taxon>
        <taxon>Ecdysozoa</taxon>
        <taxon>Arthropoda</taxon>
        <taxon>Hexapoda</taxon>
        <taxon>Insecta</taxon>
        <taxon>Pterygota</taxon>
        <taxon>Neoptera</taxon>
        <taxon>Endopterygota</taxon>
        <taxon>Hymenoptera</taxon>
        <taxon>Apocrita</taxon>
        <taxon>Proctotrupomorpha</taxon>
        <taxon>Chalcidoidea</taxon>
        <taxon>Trichogrammatidae</taxon>
        <taxon>Trichogramma</taxon>
    </lineage>
</organism>
<dbReference type="EMBL" id="CADCXV010001205">
    <property type="protein sequence ID" value="CAB0042569.1"/>
    <property type="molecule type" value="Genomic_DNA"/>
</dbReference>
<accession>A0A6H5IZ41</accession>
<dbReference type="Proteomes" id="UP000479190">
    <property type="component" value="Unassembled WGS sequence"/>
</dbReference>
<proteinExistence type="predicted"/>
<evidence type="ECO:0000313" key="3">
    <source>
        <dbReference type="Proteomes" id="UP000479190"/>
    </source>
</evidence>
<keyword evidence="3" id="KW-1185">Reference proteome</keyword>
<reference evidence="2 3" key="1">
    <citation type="submission" date="2020-02" db="EMBL/GenBank/DDBJ databases">
        <authorList>
            <person name="Ferguson B K."/>
        </authorList>
    </citation>
    <scope>NUCLEOTIDE SEQUENCE [LARGE SCALE GENOMIC DNA]</scope>
</reference>
<name>A0A6H5IZ41_9HYME</name>
<evidence type="ECO:0000313" key="2">
    <source>
        <dbReference type="EMBL" id="CAB0042569.1"/>
    </source>
</evidence>
<sequence>MCVIYINASSEEVLTSLVPLHLLVLARARESIERLCTTCGYGREALRARVVRGCARASIGAYFVNVSCARLARKIYINRSEICVNDARQQPDSHAPSVTCFTRHHAFRSAHACVWCLCIPRTDRPVRFCLVYIHGRAISIDACDNKDRVAAGAVYSLHYRGIFGKISYSAEIKINRLHKYKSSRVYSRVSLTRRGSRRITTTMMMMILVRMVDPKTKKTKSTKRALLKKLNFAGRQARGKQQQFATGTCPENYEPPTHLRVRRDDLAGEWRGEQKTCITRTRYGLHEAASRQKDRSLLASTTDAARNIRASVRRVRISCRDTTILAIFVFSRGGRILGSAAAAVHLCNSNKMRSRKLSRDTTISREEDAMGARAEVRSVSLCCCAARSRRRGGDSTTRPASPLSATIPMEKETAKFQH</sequence>
<protein>
    <submittedName>
        <fullName evidence="2">Uncharacterized protein</fullName>
    </submittedName>
</protein>
<feature type="region of interest" description="Disordered" evidence="1">
    <location>
        <begin position="389"/>
        <end position="418"/>
    </location>
</feature>
<feature type="compositionally biased region" description="Basic and acidic residues" evidence="1">
    <location>
        <begin position="409"/>
        <end position="418"/>
    </location>
</feature>